<dbReference type="Pfam" id="PF05875">
    <property type="entry name" value="Ceramidase"/>
    <property type="match status" value="1"/>
</dbReference>
<keyword evidence="3 9" id="KW-0812">Transmembrane</keyword>
<dbReference type="PANTHER" id="PTHR46187">
    <property type="entry name" value="ALKALINE CERAMIDASE 3"/>
    <property type="match status" value="1"/>
</dbReference>
<feature type="binding site" evidence="8">
    <location>
        <position position="221"/>
    </location>
    <ligand>
        <name>Zn(2+)</name>
        <dbReference type="ChEBI" id="CHEBI:29105"/>
        <note>catalytic</note>
    </ligand>
</feature>
<gene>
    <name evidence="10" type="ORF">SEMRO_75_G041420.1</name>
</gene>
<dbReference type="AlphaFoldDB" id="A0A9N8DE29"/>
<feature type="binding site" evidence="7">
    <location>
        <position position="22"/>
    </location>
    <ligand>
        <name>Ca(2+)</name>
        <dbReference type="ChEBI" id="CHEBI:29108"/>
    </ligand>
</feature>
<keyword evidence="7" id="KW-0479">Metal-binding</keyword>
<evidence type="ECO:0000256" key="7">
    <source>
        <dbReference type="PIRSR" id="PIRSR608901-1"/>
    </source>
</evidence>
<evidence type="ECO:0000256" key="6">
    <source>
        <dbReference type="ARBA" id="ARBA00023136"/>
    </source>
</evidence>
<evidence type="ECO:0000256" key="3">
    <source>
        <dbReference type="ARBA" id="ARBA00022692"/>
    </source>
</evidence>
<evidence type="ECO:0000256" key="4">
    <source>
        <dbReference type="ARBA" id="ARBA00022801"/>
    </source>
</evidence>
<dbReference type="GO" id="GO:0046872">
    <property type="term" value="F:metal ion binding"/>
    <property type="evidence" value="ECO:0007669"/>
    <property type="project" value="UniProtKB-KW"/>
</dbReference>
<protein>
    <submittedName>
        <fullName evidence="10">Alkaline ceramidase</fullName>
    </submittedName>
</protein>
<comment type="cofactor">
    <cofactor evidence="8">
        <name>Zn(2+)</name>
        <dbReference type="ChEBI" id="CHEBI:29105"/>
    </cofactor>
</comment>
<feature type="binding site" evidence="7">
    <location>
        <position position="36"/>
    </location>
    <ligand>
        <name>Ca(2+)</name>
        <dbReference type="ChEBI" id="CHEBI:29108"/>
    </ligand>
</feature>
<dbReference type="GO" id="GO:0005789">
    <property type="term" value="C:endoplasmic reticulum membrane"/>
    <property type="evidence" value="ECO:0007669"/>
    <property type="project" value="TreeGrafter"/>
</dbReference>
<name>A0A9N8DE29_9STRA</name>
<dbReference type="GO" id="GO:0016811">
    <property type="term" value="F:hydrolase activity, acting on carbon-nitrogen (but not peptide) bonds, in linear amides"/>
    <property type="evidence" value="ECO:0007669"/>
    <property type="project" value="InterPro"/>
</dbReference>
<dbReference type="EMBL" id="CAICTM010000074">
    <property type="protein sequence ID" value="CAB9500100.1"/>
    <property type="molecule type" value="Genomic_DNA"/>
</dbReference>
<dbReference type="PANTHER" id="PTHR46187:SF3">
    <property type="entry name" value="ALKALINE CERAMIDASE 3"/>
    <property type="match status" value="1"/>
</dbReference>
<proteinExistence type="inferred from homology"/>
<comment type="subcellular location">
    <subcellularLocation>
        <location evidence="1">Membrane</location>
        <topology evidence="1">Multi-pass membrane protein</topology>
    </subcellularLocation>
</comment>
<dbReference type="InterPro" id="IPR008901">
    <property type="entry name" value="ACER"/>
</dbReference>
<evidence type="ECO:0000256" key="5">
    <source>
        <dbReference type="ARBA" id="ARBA00022989"/>
    </source>
</evidence>
<evidence type="ECO:0000313" key="11">
    <source>
        <dbReference type="Proteomes" id="UP001153069"/>
    </source>
</evidence>
<evidence type="ECO:0000256" key="8">
    <source>
        <dbReference type="PIRSR" id="PIRSR608901-2"/>
    </source>
</evidence>
<feature type="binding site" evidence="8">
    <location>
        <position position="217"/>
    </location>
    <ligand>
        <name>Zn(2+)</name>
        <dbReference type="ChEBI" id="CHEBI:29105"/>
        <note>catalytic</note>
    </ligand>
</feature>
<dbReference type="OrthoDB" id="187171at2759"/>
<keyword evidence="11" id="KW-1185">Reference proteome</keyword>
<keyword evidence="6 9" id="KW-0472">Membrane</keyword>
<keyword evidence="4" id="KW-0378">Hydrolase</keyword>
<dbReference type="GO" id="GO:0006672">
    <property type="term" value="P:ceramide metabolic process"/>
    <property type="evidence" value="ECO:0007669"/>
    <property type="project" value="InterPro"/>
</dbReference>
<feature type="binding site" evidence="7">
    <location>
        <position position="20"/>
    </location>
    <ligand>
        <name>Ca(2+)</name>
        <dbReference type="ChEBI" id="CHEBI:29108"/>
    </ligand>
</feature>
<dbReference type="Proteomes" id="UP001153069">
    <property type="component" value="Unassembled WGS sequence"/>
</dbReference>
<evidence type="ECO:0000256" key="2">
    <source>
        <dbReference type="ARBA" id="ARBA00009780"/>
    </source>
</evidence>
<evidence type="ECO:0000313" key="10">
    <source>
        <dbReference type="EMBL" id="CAB9500100.1"/>
    </source>
</evidence>
<comment type="similarity">
    <text evidence="2">Belongs to the alkaline ceramidase family.</text>
</comment>
<keyword evidence="5 9" id="KW-1133">Transmembrane helix</keyword>
<comment type="caution">
    <text evidence="10">The sequence shown here is derived from an EMBL/GenBank/DDBJ whole genome shotgun (WGS) entry which is preliminary data.</text>
</comment>
<evidence type="ECO:0000256" key="1">
    <source>
        <dbReference type="ARBA" id="ARBA00004141"/>
    </source>
</evidence>
<feature type="binding site" evidence="8">
    <location>
        <position position="85"/>
    </location>
    <ligand>
        <name>Zn(2+)</name>
        <dbReference type="ChEBI" id="CHEBI:29105"/>
        <note>catalytic</note>
    </ligand>
</feature>
<sequence>MAENVTLADYFRRGTTNIQWCEDLVAKHAHSDWVAEYYNTWSNLPFYMVAIFGMKRCVEMKLNRSFWAAEVVMFLGIGIGSTLFHAHQSRVAQYADEIPMTLLLIAQINGMEGTHPWLTSSIKGKQAPFYRWLHGFVACIWALYVYTNDYAFFTVVFSVQICTNFGMLGDCGRRLKHSQLNWYIAMTFIAVAKICWELERKLYRDGACDTPGALSLHPVWHLGAGIAHYFGMRQCAELLEFSNRGKLGNSKKIDKVD</sequence>
<organism evidence="10 11">
    <name type="scientific">Seminavis robusta</name>
    <dbReference type="NCBI Taxonomy" id="568900"/>
    <lineage>
        <taxon>Eukaryota</taxon>
        <taxon>Sar</taxon>
        <taxon>Stramenopiles</taxon>
        <taxon>Ochrophyta</taxon>
        <taxon>Bacillariophyta</taxon>
        <taxon>Bacillariophyceae</taxon>
        <taxon>Bacillariophycidae</taxon>
        <taxon>Naviculales</taxon>
        <taxon>Naviculaceae</taxon>
        <taxon>Seminavis</taxon>
    </lineage>
</organism>
<keyword evidence="8" id="KW-0862">Zinc</keyword>
<keyword evidence="7" id="KW-0106">Calcium</keyword>
<accession>A0A9N8DE29</accession>
<evidence type="ECO:0000256" key="9">
    <source>
        <dbReference type="SAM" id="Phobius"/>
    </source>
</evidence>
<feature type="transmembrane region" description="Helical" evidence="9">
    <location>
        <begin position="66"/>
        <end position="86"/>
    </location>
</feature>
<reference evidence="10" key="1">
    <citation type="submission" date="2020-06" db="EMBL/GenBank/DDBJ databases">
        <authorList>
            <consortium name="Plant Systems Biology data submission"/>
        </authorList>
    </citation>
    <scope>NUCLEOTIDE SEQUENCE</scope>
    <source>
        <strain evidence="10">D6</strain>
    </source>
</reference>